<dbReference type="CDD" id="cd05327">
    <property type="entry name" value="retinol-DH_like_SDR_c_like"/>
    <property type="match status" value="1"/>
</dbReference>
<comment type="subcellular location">
    <subcellularLocation>
        <location evidence="1">Membrane</location>
        <topology evidence="1">Multi-pass membrane protein</topology>
    </subcellularLocation>
</comment>
<proteinExistence type="inferred from homology"/>
<evidence type="ECO:0000256" key="8">
    <source>
        <dbReference type="ARBA" id="ARBA00023136"/>
    </source>
</evidence>
<dbReference type="Pfam" id="PF00106">
    <property type="entry name" value="adh_short"/>
    <property type="match status" value="2"/>
</dbReference>
<accession>A0A1J1J013</accession>
<dbReference type="STRING" id="568069.A0A1J1J013"/>
<evidence type="ECO:0000256" key="2">
    <source>
        <dbReference type="ARBA" id="ARBA00006484"/>
    </source>
</evidence>
<evidence type="ECO:0000256" key="7">
    <source>
        <dbReference type="ARBA" id="ARBA00023098"/>
    </source>
</evidence>
<dbReference type="PRINTS" id="PR00080">
    <property type="entry name" value="SDRFAMILY"/>
</dbReference>
<keyword evidence="3 12" id="KW-0812">Transmembrane</keyword>
<dbReference type="PANTHER" id="PTHR43157:SF66">
    <property type="entry name" value="WW DOMAIN-CONTAINING OXIDOREDUCTASE-LIKE PROTEIN"/>
    <property type="match status" value="1"/>
</dbReference>
<evidence type="ECO:0000256" key="5">
    <source>
        <dbReference type="ARBA" id="ARBA00022989"/>
    </source>
</evidence>
<dbReference type="InterPro" id="IPR002347">
    <property type="entry name" value="SDR_fam"/>
</dbReference>
<evidence type="ECO:0000313" key="13">
    <source>
        <dbReference type="EMBL" id="CRL05140.1"/>
    </source>
</evidence>
<evidence type="ECO:0000256" key="3">
    <source>
        <dbReference type="ARBA" id="ARBA00022692"/>
    </source>
</evidence>
<comment type="similarity">
    <text evidence="2">Belongs to the short-chain dehydrogenases/reductases (SDR) family.</text>
</comment>
<evidence type="ECO:0000313" key="14">
    <source>
        <dbReference type="Proteomes" id="UP000183832"/>
    </source>
</evidence>
<dbReference type="PANTHER" id="PTHR43157">
    <property type="entry name" value="PHOSPHATIDYLINOSITOL-GLYCAN BIOSYNTHESIS CLASS F PROTEIN-RELATED"/>
    <property type="match status" value="1"/>
</dbReference>
<name>A0A1J1J013_9DIPT</name>
<dbReference type="Gene3D" id="3.40.50.720">
    <property type="entry name" value="NAD(P)-binding Rossmann-like Domain"/>
    <property type="match status" value="2"/>
</dbReference>
<keyword evidence="7" id="KW-0443">Lipid metabolism</keyword>
<dbReference type="PRINTS" id="PR00081">
    <property type="entry name" value="GDHRDH"/>
</dbReference>
<feature type="transmembrane region" description="Helical" evidence="12">
    <location>
        <begin position="300"/>
        <end position="320"/>
    </location>
</feature>
<reference evidence="13 14" key="1">
    <citation type="submission" date="2015-04" db="EMBL/GenBank/DDBJ databases">
        <authorList>
            <person name="Syromyatnikov M.Y."/>
            <person name="Popov V.N."/>
        </authorList>
    </citation>
    <scope>NUCLEOTIDE SEQUENCE [LARGE SCALE GENOMIC DNA]</scope>
</reference>
<organism evidence="13 14">
    <name type="scientific">Clunio marinus</name>
    <dbReference type="NCBI Taxonomy" id="568069"/>
    <lineage>
        <taxon>Eukaryota</taxon>
        <taxon>Metazoa</taxon>
        <taxon>Ecdysozoa</taxon>
        <taxon>Arthropoda</taxon>
        <taxon>Hexapoda</taxon>
        <taxon>Insecta</taxon>
        <taxon>Pterygota</taxon>
        <taxon>Neoptera</taxon>
        <taxon>Endopterygota</taxon>
        <taxon>Diptera</taxon>
        <taxon>Nematocera</taxon>
        <taxon>Chironomoidea</taxon>
        <taxon>Chironomidae</taxon>
        <taxon>Clunio</taxon>
    </lineage>
</organism>
<comment type="function">
    <text evidence="9">Catalyzes the reduction of all-trans-retinal to all-trans-retinol in the presence of NADPH.</text>
</comment>
<dbReference type="Proteomes" id="UP000183832">
    <property type="component" value="Unassembled WGS sequence"/>
</dbReference>
<dbReference type="SUPFAM" id="SSF51735">
    <property type="entry name" value="NAD(P)-binding Rossmann-fold domains"/>
    <property type="match status" value="2"/>
</dbReference>
<gene>
    <name evidence="13" type="ORF">CLUMA_CG018211</name>
</gene>
<evidence type="ECO:0000256" key="9">
    <source>
        <dbReference type="ARBA" id="ARBA00059620"/>
    </source>
</evidence>
<keyword evidence="6" id="KW-0560">Oxidoreductase</keyword>
<evidence type="ECO:0000256" key="11">
    <source>
        <dbReference type="ARBA" id="ARBA00082544"/>
    </source>
</evidence>
<keyword evidence="4" id="KW-0521">NADP</keyword>
<dbReference type="GO" id="GO:0016020">
    <property type="term" value="C:membrane"/>
    <property type="evidence" value="ECO:0007669"/>
    <property type="project" value="UniProtKB-SubCell"/>
</dbReference>
<evidence type="ECO:0000256" key="10">
    <source>
        <dbReference type="ARBA" id="ARBA00068717"/>
    </source>
</evidence>
<dbReference type="EMBL" id="CVRI01000064">
    <property type="protein sequence ID" value="CRL05140.1"/>
    <property type="molecule type" value="Genomic_DNA"/>
</dbReference>
<dbReference type="GO" id="GO:0052650">
    <property type="term" value="F:all-trans-retinol dehydrogenase (NADP+) activity"/>
    <property type="evidence" value="ECO:0007669"/>
    <property type="project" value="UniProtKB-ARBA"/>
</dbReference>
<dbReference type="FunFam" id="3.40.50.720:FF:000131">
    <property type="entry name" value="Short-chain dehydrogenase/reductase 3"/>
    <property type="match status" value="1"/>
</dbReference>
<keyword evidence="14" id="KW-1185">Reference proteome</keyword>
<evidence type="ECO:0000256" key="6">
    <source>
        <dbReference type="ARBA" id="ARBA00023002"/>
    </source>
</evidence>
<keyword evidence="8 12" id="KW-0472">Membrane</keyword>
<protein>
    <recommendedName>
        <fullName evidence="10">Short-chain dehydrogenase/reductase 3</fullName>
    </recommendedName>
    <alternativeName>
        <fullName evidence="11">Retinal short-chain dehydrogenase/reductase 1</fullName>
    </alternativeName>
</protein>
<dbReference type="InterPro" id="IPR036291">
    <property type="entry name" value="NAD(P)-bd_dom_sf"/>
</dbReference>
<evidence type="ECO:0000256" key="4">
    <source>
        <dbReference type="ARBA" id="ARBA00022857"/>
    </source>
</evidence>
<evidence type="ECO:0000256" key="12">
    <source>
        <dbReference type="SAM" id="Phobius"/>
    </source>
</evidence>
<dbReference type="AlphaFoldDB" id="A0A1J1J013"/>
<evidence type="ECO:0000256" key="1">
    <source>
        <dbReference type="ARBA" id="ARBA00004141"/>
    </source>
</evidence>
<sequence>MSFKFYFLIFWDVLKTIFVSCGLICIEITKIFIYKRKDVRGKLALVTGGGHGLGRGISLRLAEAGCRIIIADVNLEAAEKTCKEIRDMGLEAKAYKVDVTKADEIAKLRDNVFKDLGPVDILINNAGLMSTSNLDETPENIETMLKVNVLGPILVTKCFLDQMKEHRNGHIVCIASMAGIFSSPHNIPYTASKFGAFGFMSALEENLRIKRWRKHIKTTTICPYYINTRDDIVDFLNSEIRFPALETKKAAYETVEAILREDRVVAIPGYQKPMCKFLNILPLTSFLKEMAWFEFPNTSTIYFTLAFGVVTIIFLIRLWVKATCGMFTSSVRMDGKTVLITGANSGIGKETARDLAKRGARVIMACRTMDTAYEARDEIIKQTGNENIFVKKLDLSSQKSVRDFAAEILKTEKRIDVLIHNAGYGNTFQKAKSVDGIELTMATNHYGPFLLTHLLIDLLKKSAPCRIVVVASGWYRLARFNLKKHLNHLDGLPAYLYYVSKNANIMFAMELAKRLQGTGITVNSLHPGVIDTGIWRNVPFPLSIGLALINFCFFKTVVEGTQTTITLACSEELNDVTGKYFSDCKECELQPYVTISEDHKRLWEESIKIVKLTDTDPKIS</sequence>
<keyword evidence="5 12" id="KW-1133">Transmembrane helix</keyword>
<dbReference type="OrthoDB" id="191139at2759"/>